<keyword evidence="3" id="KW-1185">Reference proteome</keyword>
<organism evidence="2 3">
    <name type="scientific">Aulographum hederae CBS 113979</name>
    <dbReference type="NCBI Taxonomy" id="1176131"/>
    <lineage>
        <taxon>Eukaryota</taxon>
        <taxon>Fungi</taxon>
        <taxon>Dikarya</taxon>
        <taxon>Ascomycota</taxon>
        <taxon>Pezizomycotina</taxon>
        <taxon>Dothideomycetes</taxon>
        <taxon>Pleosporomycetidae</taxon>
        <taxon>Aulographales</taxon>
        <taxon>Aulographaceae</taxon>
    </lineage>
</organism>
<dbReference type="OrthoDB" id="194358at2759"/>
<feature type="non-terminal residue" evidence="2">
    <location>
        <position position="159"/>
    </location>
</feature>
<dbReference type="InterPro" id="IPR052895">
    <property type="entry name" value="HetReg/Transcr_Mod"/>
</dbReference>
<dbReference type="PANTHER" id="PTHR24148:SF73">
    <property type="entry name" value="HET DOMAIN PROTEIN (AFU_ORTHOLOGUE AFUA_8G01020)"/>
    <property type="match status" value="1"/>
</dbReference>
<reference evidence="2" key="1">
    <citation type="journal article" date="2020" name="Stud. Mycol.">
        <title>101 Dothideomycetes genomes: a test case for predicting lifestyles and emergence of pathogens.</title>
        <authorList>
            <person name="Haridas S."/>
            <person name="Albert R."/>
            <person name="Binder M."/>
            <person name="Bloem J."/>
            <person name="Labutti K."/>
            <person name="Salamov A."/>
            <person name="Andreopoulos B."/>
            <person name="Baker S."/>
            <person name="Barry K."/>
            <person name="Bills G."/>
            <person name="Bluhm B."/>
            <person name="Cannon C."/>
            <person name="Castanera R."/>
            <person name="Culley D."/>
            <person name="Daum C."/>
            <person name="Ezra D."/>
            <person name="Gonzalez J."/>
            <person name="Henrissat B."/>
            <person name="Kuo A."/>
            <person name="Liang C."/>
            <person name="Lipzen A."/>
            <person name="Lutzoni F."/>
            <person name="Magnuson J."/>
            <person name="Mondo S."/>
            <person name="Nolan M."/>
            <person name="Ohm R."/>
            <person name="Pangilinan J."/>
            <person name="Park H.-J."/>
            <person name="Ramirez L."/>
            <person name="Alfaro M."/>
            <person name="Sun H."/>
            <person name="Tritt A."/>
            <person name="Yoshinaga Y."/>
            <person name="Zwiers L.-H."/>
            <person name="Turgeon B."/>
            <person name="Goodwin S."/>
            <person name="Spatafora J."/>
            <person name="Crous P."/>
            <person name="Grigoriev I."/>
        </authorList>
    </citation>
    <scope>NUCLEOTIDE SEQUENCE</scope>
    <source>
        <strain evidence="2">CBS 113979</strain>
    </source>
</reference>
<evidence type="ECO:0000313" key="2">
    <source>
        <dbReference type="EMBL" id="KAF1980949.1"/>
    </source>
</evidence>
<feature type="domain" description="Heterokaryon incompatibility" evidence="1">
    <location>
        <begin position="1"/>
        <end position="153"/>
    </location>
</feature>
<dbReference type="Proteomes" id="UP000800041">
    <property type="component" value="Unassembled WGS sequence"/>
</dbReference>
<gene>
    <name evidence="2" type="ORF">K402DRAFT_306274</name>
</gene>
<dbReference type="EMBL" id="ML977213">
    <property type="protein sequence ID" value="KAF1980949.1"/>
    <property type="molecule type" value="Genomic_DNA"/>
</dbReference>
<accession>A0A6G1GJL0</accession>
<sequence>FHAVSYVWGDPKPEKVILVNDHLFAITWNLAVALIRLTRTAYVPLRLWVDAVCINQQDIDERSSQVQLMSQIYRRAEQVTCCLGETGGAMRDVIKVISEINKTLHASATPGEIYDWLRHFPKIWTDDKYGGFWPKLYVVLNLEYWNRVWVIQEMVFALN</sequence>
<protein>
    <submittedName>
        <fullName evidence="2">Heterokaryon incompatibility</fullName>
    </submittedName>
</protein>
<dbReference type="InterPro" id="IPR010730">
    <property type="entry name" value="HET"/>
</dbReference>
<feature type="non-terminal residue" evidence="2">
    <location>
        <position position="1"/>
    </location>
</feature>
<evidence type="ECO:0000313" key="3">
    <source>
        <dbReference type="Proteomes" id="UP000800041"/>
    </source>
</evidence>
<dbReference type="PANTHER" id="PTHR24148">
    <property type="entry name" value="ANKYRIN REPEAT DOMAIN-CONTAINING PROTEIN 39 HOMOLOG-RELATED"/>
    <property type="match status" value="1"/>
</dbReference>
<dbReference type="AlphaFoldDB" id="A0A6G1GJL0"/>
<dbReference type="Pfam" id="PF06985">
    <property type="entry name" value="HET"/>
    <property type="match status" value="1"/>
</dbReference>
<evidence type="ECO:0000259" key="1">
    <source>
        <dbReference type="Pfam" id="PF06985"/>
    </source>
</evidence>
<proteinExistence type="predicted"/>
<name>A0A6G1GJL0_9PEZI</name>